<dbReference type="EMBL" id="FMWP01000107">
    <property type="protein sequence ID" value="SCZ99981.1"/>
    <property type="molecule type" value="Genomic_DNA"/>
</dbReference>
<reference evidence="2" key="1">
    <citation type="submission" date="2016-10" db="EMBL/GenBank/DDBJ databases">
        <authorList>
            <person name="Jeantristanb JTB J.-T."/>
            <person name="Ricardo R."/>
        </authorList>
    </citation>
    <scope>NUCLEOTIDE SEQUENCE [LARGE SCALE GENOMIC DNA]</scope>
</reference>
<accession>A0A2X0L0D1</accession>
<sequence length="86" mass="9650">MAPLMDVRVSEPLASSLTNQTPGYSFHGRQTSATLARPLDAWRDKLKDRGAIIATHHAERMRSVVISSQELVKLSACRHRRSTSHR</sequence>
<organism evidence="1 2">
    <name type="scientific">Microbotryum saponariae</name>
    <dbReference type="NCBI Taxonomy" id="289078"/>
    <lineage>
        <taxon>Eukaryota</taxon>
        <taxon>Fungi</taxon>
        <taxon>Dikarya</taxon>
        <taxon>Basidiomycota</taxon>
        <taxon>Pucciniomycotina</taxon>
        <taxon>Microbotryomycetes</taxon>
        <taxon>Microbotryales</taxon>
        <taxon>Microbotryaceae</taxon>
        <taxon>Microbotryum</taxon>
    </lineage>
</organism>
<evidence type="ECO:0000313" key="1">
    <source>
        <dbReference type="EMBL" id="SCZ99981.1"/>
    </source>
</evidence>
<gene>
    <name evidence="1" type="ORF">BZ3500_MVSOF-1268-A1-R1_CHR9G10371</name>
</gene>
<keyword evidence="2" id="KW-1185">Reference proteome</keyword>
<protein>
    <submittedName>
        <fullName evidence="1">BZ3500_MvSof-1268-A1-R1_Chr9g10371 protein</fullName>
    </submittedName>
</protein>
<dbReference type="Proteomes" id="UP000249723">
    <property type="component" value="Unassembled WGS sequence"/>
</dbReference>
<evidence type="ECO:0000313" key="2">
    <source>
        <dbReference type="Proteomes" id="UP000249723"/>
    </source>
</evidence>
<dbReference type="AlphaFoldDB" id="A0A2X0L0D1"/>
<proteinExistence type="predicted"/>
<name>A0A2X0L0D1_9BASI</name>